<name>A0A4U8YZF9_METTU</name>
<dbReference type="SUPFAM" id="SSF46785">
    <property type="entry name" value="Winged helix' DNA-binding domain"/>
    <property type="match status" value="1"/>
</dbReference>
<evidence type="ECO:0000313" key="3">
    <source>
        <dbReference type="Proteomes" id="UP000294360"/>
    </source>
</evidence>
<feature type="domain" description="HTH arsR-type" evidence="1">
    <location>
        <begin position="23"/>
        <end position="47"/>
    </location>
</feature>
<dbReference type="EMBL" id="LR536450">
    <property type="protein sequence ID" value="VFU08643.1"/>
    <property type="molecule type" value="Genomic_DNA"/>
</dbReference>
<dbReference type="Gene3D" id="1.10.10.10">
    <property type="entry name" value="Winged helix-like DNA-binding domain superfamily/Winged helix DNA-binding domain"/>
    <property type="match status" value="1"/>
</dbReference>
<protein>
    <recommendedName>
        <fullName evidence="1">HTH arsR-type domain-containing protein</fullName>
    </recommendedName>
</protein>
<dbReference type="InterPro" id="IPR001845">
    <property type="entry name" value="HTH_ArsR_DNA-bd_dom"/>
</dbReference>
<dbReference type="InterPro" id="IPR036388">
    <property type="entry name" value="WH-like_DNA-bd_sf"/>
</dbReference>
<dbReference type="Pfam" id="PF01022">
    <property type="entry name" value="HTH_5"/>
    <property type="match status" value="1"/>
</dbReference>
<sequence length="69" mass="7220">MPQSQHAPFDVILNGLTAAGEATRLRLLALLAEAELTVSELVTILGAIPAARFASFEAARGSRTCRASP</sequence>
<evidence type="ECO:0000259" key="1">
    <source>
        <dbReference type="Pfam" id="PF01022"/>
    </source>
</evidence>
<evidence type="ECO:0000313" key="2">
    <source>
        <dbReference type="EMBL" id="VFU08643.1"/>
    </source>
</evidence>
<dbReference type="KEGG" id="mtun:MTUNDRAET4_1750"/>
<proteinExistence type="predicted"/>
<dbReference type="InterPro" id="IPR036390">
    <property type="entry name" value="WH_DNA-bd_sf"/>
</dbReference>
<reference evidence="2 3" key="1">
    <citation type="submission" date="2019-03" db="EMBL/GenBank/DDBJ databases">
        <authorList>
            <person name="Kox A.R. M."/>
        </authorList>
    </citation>
    <scope>NUCLEOTIDE SEQUENCE [LARGE SCALE GENOMIC DNA]</scope>
    <source>
        <strain evidence="2">MTUNDRAET4 annotated genome</strain>
    </source>
</reference>
<dbReference type="Proteomes" id="UP000294360">
    <property type="component" value="Chromosome"/>
</dbReference>
<gene>
    <name evidence="2" type="ORF">MTUNDRAET4_1750</name>
</gene>
<organism evidence="2 3">
    <name type="scientific">Methylocella tundrae</name>
    <dbReference type="NCBI Taxonomy" id="227605"/>
    <lineage>
        <taxon>Bacteria</taxon>
        <taxon>Pseudomonadati</taxon>
        <taxon>Pseudomonadota</taxon>
        <taxon>Alphaproteobacteria</taxon>
        <taxon>Hyphomicrobiales</taxon>
        <taxon>Beijerinckiaceae</taxon>
        <taxon>Methylocella</taxon>
    </lineage>
</organism>
<dbReference type="AlphaFoldDB" id="A0A4U8YZF9"/>
<dbReference type="GO" id="GO:0003700">
    <property type="term" value="F:DNA-binding transcription factor activity"/>
    <property type="evidence" value="ECO:0007669"/>
    <property type="project" value="InterPro"/>
</dbReference>
<accession>A0A4U8YZF9</accession>